<keyword evidence="2" id="KW-1185">Reference proteome</keyword>
<dbReference type="GO" id="GO:0032259">
    <property type="term" value="P:methylation"/>
    <property type="evidence" value="ECO:0007669"/>
    <property type="project" value="UniProtKB-KW"/>
</dbReference>
<keyword evidence="1" id="KW-0808">Transferase</keyword>
<gene>
    <name evidence="1" type="ORF">ATK86_0445</name>
</gene>
<name>A0A2N3WX25_9NOCA</name>
<dbReference type="CDD" id="cd02440">
    <property type="entry name" value="AdoMet_MTases"/>
    <property type="match status" value="1"/>
</dbReference>
<dbReference type="GO" id="GO:0008168">
    <property type="term" value="F:methyltransferase activity"/>
    <property type="evidence" value="ECO:0007669"/>
    <property type="project" value="UniProtKB-KW"/>
</dbReference>
<comment type="caution">
    <text evidence="1">The sequence shown here is derived from an EMBL/GenBank/DDBJ whole genome shotgun (WGS) entry which is preliminary data.</text>
</comment>
<dbReference type="Pfam" id="PF13489">
    <property type="entry name" value="Methyltransf_23"/>
    <property type="match status" value="1"/>
</dbReference>
<dbReference type="Proteomes" id="UP000233766">
    <property type="component" value="Unassembled WGS sequence"/>
</dbReference>
<dbReference type="AlphaFoldDB" id="A0A2N3WX25"/>
<dbReference type="EMBL" id="PJMW01000001">
    <property type="protein sequence ID" value="PKV98426.1"/>
    <property type="molecule type" value="Genomic_DNA"/>
</dbReference>
<dbReference type="SUPFAM" id="SSF53335">
    <property type="entry name" value="S-adenosyl-L-methionine-dependent methyltransferases"/>
    <property type="match status" value="1"/>
</dbReference>
<evidence type="ECO:0000313" key="1">
    <source>
        <dbReference type="EMBL" id="PKV98426.1"/>
    </source>
</evidence>
<dbReference type="Gene3D" id="3.40.50.150">
    <property type="entry name" value="Vaccinia Virus protein VP39"/>
    <property type="match status" value="1"/>
</dbReference>
<evidence type="ECO:0000313" key="2">
    <source>
        <dbReference type="Proteomes" id="UP000233766"/>
    </source>
</evidence>
<protein>
    <submittedName>
        <fullName evidence="1">2-polyprenyl-3-methyl-5-hydroxy-6-metoxy-1, 4-benzoquinol methylase</fullName>
    </submittedName>
</protein>
<organism evidence="1 2">
    <name type="scientific">Nocardia fluminea</name>
    <dbReference type="NCBI Taxonomy" id="134984"/>
    <lineage>
        <taxon>Bacteria</taxon>
        <taxon>Bacillati</taxon>
        <taxon>Actinomycetota</taxon>
        <taxon>Actinomycetes</taxon>
        <taxon>Mycobacteriales</taxon>
        <taxon>Nocardiaceae</taxon>
        <taxon>Nocardia</taxon>
    </lineage>
</organism>
<reference evidence="1 2" key="1">
    <citation type="submission" date="2017-12" db="EMBL/GenBank/DDBJ databases">
        <title>Sequencing the genomes of 1000 Actinobacteria strains.</title>
        <authorList>
            <person name="Klenk H.-P."/>
        </authorList>
    </citation>
    <scope>NUCLEOTIDE SEQUENCE [LARGE SCALE GENOMIC DNA]</scope>
    <source>
        <strain evidence="1 2">DSM 44489</strain>
    </source>
</reference>
<sequence>MPSIEELRGPRVTSSEFAYTGCDNLEAMTEAVNYNRFLIDCVEKHVTSPELRILDFGAGRGTYADMLAERNIIPDCLEPDAELQKLLLSKGYKVVDCEAEPSESEMYSLIYSFNVFEHIKNDQEASEHLTSLLRPGGTMVIYVPALEMLFTSMDTKVGHYRRYRRTQLNRILRNAGLEIVESRYCDPIGFFATLAYKYAGSDDGTINTRALKLYDRVVFPLSKLLQSVTGKLFGKNVLVVATKP</sequence>
<accession>A0A2N3WX25</accession>
<dbReference type="InterPro" id="IPR029063">
    <property type="entry name" value="SAM-dependent_MTases_sf"/>
</dbReference>
<dbReference type="PANTHER" id="PTHR43861">
    <property type="entry name" value="TRANS-ACONITATE 2-METHYLTRANSFERASE-RELATED"/>
    <property type="match status" value="1"/>
</dbReference>
<proteinExistence type="predicted"/>
<keyword evidence="1" id="KW-0489">Methyltransferase</keyword>